<dbReference type="AlphaFoldDB" id="A0A507D7S8"/>
<evidence type="ECO:0000256" key="1">
    <source>
        <dbReference type="ARBA" id="ARBA00004604"/>
    </source>
</evidence>
<dbReference type="EMBL" id="QEAN01000126">
    <property type="protein sequence ID" value="TPX46900.1"/>
    <property type="molecule type" value="Genomic_DNA"/>
</dbReference>
<dbReference type="GO" id="GO:0000462">
    <property type="term" value="P:maturation of SSU-rRNA from tricistronic rRNA transcript (SSU-rRNA, 5.8S rRNA, LSU-rRNA)"/>
    <property type="evidence" value="ECO:0007669"/>
    <property type="project" value="TreeGrafter"/>
</dbReference>
<dbReference type="Pfam" id="PF22298">
    <property type="entry name" value="Tsr1_G-like"/>
    <property type="match status" value="1"/>
</dbReference>
<dbReference type="InterPro" id="IPR039761">
    <property type="entry name" value="Bms1/Tsr1"/>
</dbReference>
<dbReference type="GO" id="GO:0003924">
    <property type="term" value="F:GTPase activity"/>
    <property type="evidence" value="ECO:0007669"/>
    <property type="project" value="TreeGrafter"/>
</dbReference>
<dbReference type="InterPro" id="IPR012948">
    <property type="entry name" value="AARP2CN"/>
</dbReference>
<proteinExistence type="inferred from homology"/>
<evidence type="ECO:0000256" key="4">
    <source>
        <dbReference type="ARBA" id="ARBA00038288"/>
    </source>
</evidence>
<evidence type="ECO:0000313" key="7">
    <source>
        <dbReference type="EMBL" id="TPX46900.1"/>
    </source>
</evidence>
<dbReference type="GO" id="GO:0000479">
    <property type="term" value="P:endonucleolytic cleavage of tricistronic rRNA transcript (SSU-rRNA, 5.8S rRNA, LSU-rRNA)"/>
    <property type="evidence" value="ECO:0007669"/>
    <property type="project" value="TreeGrafter"/>
</dbReference>
<feature type="region of interest" description="Disordered" evidence="5">
    <location>
        <begin position="445"/>
        <end position="513"/>
    </location>
</feature>
<feature type="compositionally biased region" description="Basic residues" evidence="5">
    <location>
        <begin position="9"/>
        <end position="39"/>
    </location>
</feature>
<dbReference type="PROSITE" id="PS51714">
    <property type="entry name" value="G_BMS1"/>
    <property type="match status" value="1"/>
</dbReference>
<dbReference type="GO" id="GO:0034511">
    <property type="term" value="F:U3 snoRNA binding"/>
    <property type="evidence" value="ECO:0007669"/>
    <property type="project" value="TreeGrafter"/>
</dbReference>
<organism evidence="7 8">
    <name type="scientific">Synchytrium endobioticum</name>
    <dbReference type="NCBI Taxonomy" id="286115"/>
    <lineage>
        <taxon>Eukaryota</taxon>
        <taxon>Fungi</taxon>
        <taxon>Fungi incertae sedis</taxon>
        <taxon>Chytridiomycota</taxon>
        <taxon>Chytridiomycota incertae sedis</taxon>
        <taxon>Chytridiomycetes</taxon>
        <taxon>Synchytriales</taxon>
        <taxon>Synchytriaceae</taxon>
        <taxon>Synchytrium</taxon>
    </lineage>
</organism>
<dbReference type="PANTHER" id="PTHR12858:SF1">
    <property type="entry name" value="PRE-RRNA-PROCESSING PROTEIN TSR1 HOMOLOG"/>
    <property type="match status" value="1"/>
</dbReference>
<dbReference type="SMART" id="SM00785">
    <property type="entry name" value="AARP2CN"/>
    <property type="match status" value="1"/>
</dbReference>
<dbReference type="Pfam" id="PF04950">
    <property type="entry name" value="RIBIOP_C"/>
    <property type="match status" value="1"/>
</dbReference>
<keyword evidence="2" id="KW-0690">Ribosome biogenesis</keyword>
<feature type="region of interest" description="Disordered" evidence="5">
    <location>
        <begin position="1"/>
        <end position="73"/>
    </location>
</feature>
<comment type="subcellular location">
    <subcellularLocation>
        <location evidence="1">Nucleus</location>
        <location evidence="1">Nucleolus</location>
    </subcellularLocation>
</comment>
<protein>
    <recommendedName>
        <fullName evidence="6">Bms1-type G domain-containing protein</fullName>
    </recommendedName>
</protein>
<keyword evidence="8" id="KW-1185">Reference proteome</keyword>
<dbReference type="Pfam" id="PF08142">
    <property type="entry name" value="AARP2CN"/>
    <property type="match status" value="1"/>
</dbReference>
<keyword evidence="3" id="KW-0539">Nucleus</keyword>
<accession>A0A507D7S8</accession>
<dbReference type="VEuPathDB" id="FungiDB:SeMB42_g03536"/>
<evidence type="ECO:0000256" key="2">
    <source>
        <dbReference type="ARBA" id="ARBA00022517"/>
    </source>
</evidence>
<gene>
    <name evidence="7" type="ORF">SeMB42_g03536</name>
</gene>
<dbReference type="STRING" id="286115.A0A507D7S8"/>
<comment type="similarity">
    <text evidence="4">Belongs to the TRAFAC class translation factor GTPase superfamily. Bms1-like GTPase family. TSR1 subfamily.</text>
</comment>
<evidence type="ECO:0000256" key="5">
    <source>
        <dbReference type="SAM" id="MobiDB-lite"/>
    </source>
</evidence>
<feature type="compositionally biased region" description="Acidic residues" evidence="5">
    <location>
        <begin position="470"/>
        <end position="486"/>
    </location>
</feature>
<dbReference type="PANTHER" id="PTHR12858">
    <property type="entry name" value="RIBOSOME BIOGENESIS PROTEIN"/>
    <property type="match status" value="1"/>
</dbReference>
<dbReference type="Proteomes" id="UP000317494">
    <property type="component" value="Unassembled WGS sequence"/>
</dbReference>
<reference evidence="7 8" key="1">
    <citation type="journal article" date="2019" name="Sci. Rep.">
        <title>Comparative genomics of chytrid fungi reveal insights into the obligate biotrophic and pathogenic lifestyle of Synchytrium endobioticum.</title>
        <authorList>
            <person name="van de Vossenberg B.T.L.H."/>
            <person name="Warris S."/>
            <person name="Nguyen H.D.T."/>
            <person name="van Gent-Pelzer M.P.E."/>
            <person name="Joly D.L."/>
            <person name="van de Geest H.C."/>
            <person name="Bonants P.J.M."/>
            <person name="Smith D.S."/>
            <person name="Levesque C.A."/>
            <person name="van der Lee T.A.J."/>
        </authorList>
    </citation>
    <scope>NUCLEOTIDE SEQUENCE [LARGE SCALE GENOMIC DNA]</scope>
    <source>
        <strain evidence="7 8">MB42</strain>
    </source>
</reference>
<dbReference type="GO" id="GO:0030688">
    <property type="term" value="C:preribosome, small subunit precursor"/>
    <property type="evidence" value="ECO:0007669"/>
    <property type="project" value="TreeGrafter"/>
</dbReference>
<dbReference type="SMART" id="SM01362">
    <property type="entry name" value="DUF663"/>
    <property type="match status" value="1"/>
</dbReference>
<sequence>MVTPDPHSFRHRPTVVKPNKKFKSRHSTKGQLKAKTKGRAPHDHDHDHKSPHTPSTSSKADRRNTARMIQKKKRDDVVAAQRLYSGLNAVPKVVAVVPLCPDVGSKTVVDALYASMGQESPDCGCGVLTLERFKQRLHLMPVSRNLYAILDACLAADLILFVLSAEQEVDAFGNYTMSCIKTQGVPPTLACVQHLEALAPKQQTEARKSLATFMDHHFPNSEHKVCSIGNDTDTLNLARYLSDKSVKGVAWREKYSRVVAEAVDYDKSEQCLKVTGHVRGMALSASRLVYVPGSGPHQVRQITSSPISSRTMMNLDNVPVLDQPDPALQESLVAVNEPDPLAAEQTWPTDEEIQDAARRLARRSSISSVGGSDQLPASAFMTSSKRKVIRVPKGTSDYQAAWIIDTDEEESNLGTSKALTVVDDESLNDSNNDEEATIMMEEDYEEQVPGDDLKSQSHPLWMGKDTNSVVDDETDDNDDDYEDVDVTSESGSHFSSKMETDENQNPRAKAAQEDLEFPDEVDTPRNMDARVRFQKYRGLKSFRTSPWDPCESLPVDYERIFQFKDFKRTKFKSLKLSLNGTVAVGSRVTVWIDRVSKEVYDKLNPNALTVFALLRHEQKFSVIHFALARPSSSAEDKDDGYNSDVVVKSKDPMIVFSGFRRYVAQPIYSTDTRGGTNNVHKFERYLQPGRTSVASLYGPVTYGPGPVMMFKGDEEVRWTDDAPPSLVATGTLLDPDPTRIIAKRIILTGHPFKIHRRSAVIRFMFHNPSDIAWFRPIQLYTKFGRVGHIKESLGTKGHMKCIFDGVLTQQDTICMALYKRVFPRWELKMYSA</sequence>
<dbReference type="InterPro" id="IPR030387">
    <property type="entry name" value="G_Bms1/Tsr1_dom"/>
</dbReference>
<comment type="caution">
    <text evidence="7">The sequence shown here is derived from an EMBL/GenBank/DDBJ whole genome shotgun (WGS) entry which is preliminary data.</text>
</comment>
<dbReference type="GO" id="GO:0005525">
    <property type="term" value="F:GTP binding"/>
    <property type="evidence" value="ECO:0007669"/>
    <property type="project" value="TreeGrafter"/>
</dbReference>
<dbReference type="InterPro" id="IPR007034">
    <property type="entry name" value="BMS1_TSR1_C"/>
</dbReference>
<evidence type="ECO:0000313" key="8">
    <source>
        <dbReference type="Proteomes" id="UP000317494"/>
    </source>
</evidence>
<evidence type="ECO:0000256" key="3">
    <source>
        <dbReference type="ARBA" id="ARBA00023242"/>
    </source>
</evidence>
<dbReference type="GO" id="GO:0005730">
    <property type="term" value="C:nucleolus"/>
    <property type="evidence" value="ECO:0007669"/>
    <property type="project" value="UniProtKB-SubCell"/>
</dbReference>
<feature type="domain" description="Bms1-type G" evidence="6">
    <location>
        <begin position="90"/>
        <end position="247"/>
    </location>
</feature>
<name>A0A507D7S8_9FUNG</name>
<evidence type="ECO:0000259" key="6">
    <source>
        <dbReference type="PROSITE" id="PS51714"/>
    </source>
</evidence>
<feature type="compositionally biased region" description="Basic and acidic residues" evidence="5">
    <location>
        <begin position="40"/>
        <end position="50"/>
    </location>
</feature>